<organism evidence="1">
    <name type="scientific">hydrothermal vent metagenome</name>
    <dbReference type="NCBI Taxonomy" id="652676"/>
    <lineage>
        <taxon>unclassified sequences</taxon>
        <taxon>metagenomes</taxon>
        <taxon>ecological metagenomes</taxon>
    </lineage>
</organism>
<proteinExistence type="predicted"/>
<dbReference type="AlphaFoldDB" id="A0A3B0Z2X8"/>
<protein>
    <submittedName>
        <fullName evidence="1">Uncharacterized protein</fullName>
    </submittedName>
</protein>
<reference evidence="1" key="1">
    <citation type="submission" date="2018-06" db="EMBL/GenBank/DDBJ databases">
        <authorList>
            <person name="Zhirakovskaya E."/>
        </authorList>
    </citation>
    <scope>NUCLEOTIDE SEQUENCE</scope>
</reference>
<dbReference type="EMBL" id="UOFQ01000069">
    <property type="protein sequence ID" value="VAW87628.1"/>
    <property type="molecule type" value="Genomic_DNA"/>
</dbReference>
<gene>
    <name evidence="1" type="ORF">MNBD_GAMMA17-1065</name>
</gene>
<name>A0A3B0Z2X8_9ZZZZ</name>
<accession>A0A3B0Z2X8</accession>
<evidence type="ECO:0000313" key="1">
    <source>
        <dbReference type="EMBL" id="VAW87628.1"/>
    </source>
</evidence>
<sequence>MGFTRMDNDTIDKIKNRFAELEESYRQYPNIVVLAEMIELNYQYREIENTGIDLFDISYHQ</sequence>